<evidence type="ECO:0000256" key="2">
    <source>
        <dbReference type="ARBA" id="ARBA00023125"/>
    </source>
</evidence>
<dbReference type="SMART" id="SM00347">
    <property type="entry name" value="HTH_MARR"/>
    <property type="match status" value="1"/>
</dbReference>
<dbReference type="PRINTS" id="PR00598">
    <property type="entry name" value="HTHMARR"/>
</dbReference>
<keyword evidence="3" id="KW-0804">Transcription</keyword>
<evidence type="ECO:0000313" key="5">
    <source>
        <dbReference type="EMBL" id="HIZ21296.1"/>
    </source>
</evidence>
<dbReference type="InterPro" id="IPR039422">
    <property type="entry name" value="MarR/SlyA-like"/>
</dbReference>
<protein>
    <submittedName>
        <fullName evidence="5">Winged helix DNA-binding protein</fullName>
    </submittedName>
</protein>
<accession>A0A9D2DQI5</accession>
<reference evidence="5" key="1">
    <citation type="journal article" date="2021" name="PeerJ">
        <title>Extensive microbial diversity within the chicken gut microbiome revealed by metagenomics and culture.</title>
        <authorList>
            <person name="Gilroy R."/>
            <person name="Ravi A."/>
            <person name="Getino M."/>
            <person name="Pursley I."/>
            <person name="Horton D.L."/>
            <person name="Alikhan N.F."/>
            <person name="Baker D."/>
            <person name="Gharbi K."/>
            <person name="Hall N."/>
            <person name="Watson M."/>
            <person name="Adriaenssens E.M."/>
            <person name="Foster-Nyarko E."/>
            <person name="Jarju S."/>
            <person name="Secka A."/>
            <person name="Antonio M."/>
            <person name="Oren A."/>
            <person name="Chaudhuri R.R."/>
            <person name="La Ragione R."/>
            <person name="Hildebrand F."/>
            <person name="Pallen M.J."/>
        </authorList>
    </citation>
    <scope>NUCLEOTIDE SEQUENCE</scope>
    <source>
        <strain evidence="5">14324</strain>
    </source>
</reference>
<dbReference type="GO" id="GO:0003677">
    <property type="term" value="F:DNA binding"/>
    <property type="evidence" value="ECO:0007669"/>
    <property type="project" value="UniProtKB-KW"/>
</dbReference>
<dbReference type="SUPFAM" id="SSF46785">
    <property type="entry name" value="Winged helix' DNA-binding domain"/>
    <property type="match status" value="1"/>
</dbReference>
<dbReference type="EMBL" id="DXBU01000009">
    <property type="protein sequence ID" value="HIZ21296.1"/>
    <property type="molecule type" value="Genomic_DNA"/>
</dbReference>
<dbReference type="InterPro" id="IPR036388">
    <property type="entry name" value="WH-like_DNA-bd_sf"/>
</dbReference>
<dbReference type="InterPro" id="IPR036390">
    <property type="entry name" value="WH_DNA-bd_sf"/>
</dbReference>
<sequence>MDHVKTDFLHSLFVLKSMLGAEFAKAAGERETLSMPEYILMKKAAEAENGNADLAEIREYLAVTKAAVSQMLSSLEKRGFLKRETDPANRRNLIITITASGMDILRQKDLEAEMRMEKIILRFGKEETLQFIQLISKMNETMKTLQEE</sequence>
<evidence type="ECO:0000256" key="3">
    <source>
        <dbReference type="ARBA" id="ARBA00023163"/>
    </source>
</evidence>
<gene>
    <name evidence="5" type="ORF">IAA21_00670</name>
</gene>
<dbReference type="PANTHER" id="PTHR33164">
    <property type="entry name" value="TRANSCRIPTIONAL REGULATOR, MARR FAMILY"/>
    <property type="match status" value="1"/>
</dbReference>
<evidence type="ECO:0000313" key="6">
    <source>
        <dbReference type="Proteomes" id="UP000824041"/>
    </source>
</evidence>
<evidence type="ECO:0000256" key="1">
    <source>
        <dbReference type="ARBA" id="ARBA00023015"/>
    </source>
</evidence>
<feature type="domain" description="HTH marR-type" evidence="4">
    <location>
        <begin position="5"/>
        <end position="140"/>
    </location>
</feature>
<dbReference type="InterPro" id="IPR023187">
    <property type="entry name" value="Tscrpt_reg_MarR-type_CS"/>
</dbReference>
<keyword evidence="2 5" id="KW-0238">DNA-binding</keyword>
<organism evidence="5 6">
    <name type="scientific">Candidatus Blautia faecigallinarum</name>
    <dbReference type="NCBI Taxonomy" id="2838488"/>
    <lineage>
        <taxon>Bacteria</taxon>
        <taxon>Bacillati</taxon>
        <taxon>Bacillota</taxon>
        <taxon>Clostridia</taxon>
        <taxon>Lachnospirales</taxon>
        <taxon>Lachnospiraceae</taxon>
        <taxon>Blautia</taxon>
    </lineage>
</organism>
<dbReference type="PROSITE" id="PS01117">
    <property type="entry name" value="HTH_MARR_1"/>
    <property type="match status" value="1"/>
</dbReference>
<dbReference type="PROSITE" id="PS50995">
    <property type="entry name" value="HTH_MARR_2"/>
    <property type="match status" value="1"/>
</dbReference>
<dbReference type="Pfam" id="PF01047">
    <property type="entry name" value="MarR"/>
    <property type="match status" value="1"/>
</dbReference>
<keyword evidence="1" id="KW-0805">Transcription regulation</keyword>
<dbReference type="GO" id="GO:0003700">
    <property type="term" value="F:DNA-binding transcription factor activity"/>
    <property type="evidence" value="ECO:0007669"/>
    <property type="project" value="InterPro"/>
</dbReference>
<dbReference type="Proteomes" id="UP000824041">
    <property type="component" value="Unassembled WGS sequence"/>
</dbReference>
<reference evidence="5" key="2">
    <citation type="submission" date="2021-04" db="EMBL/GenBank/DDBJ databases">
        <authorList>
            <person name="Gilroy R."/>
        </authorList>
    </citation>
    <scope>NUCLEOTIDE SEQUENCE</scope>
    <source>
        <strain evidence="5">14324</strain>
    </source>
</reference>
<proteinExistence type="predicted"/>
<dbReference type="InterPro" id="IPR000835">
    <property type="entry name" value="HTH_MarR-typ"/>
</dbReference>
<comment type="caution">
    <text evidence="5">The sequence shown here is derived from an EMBL/GenBank/DDBJ whole genome shotgun (WGS) entry which is preliminary data.</text>
</comment>
<dbReference type="Gene3D" id="1.10.10.10">
    <property type="entry name" value="Winged helix-like DNA-binding domain superfamily/Winged helix DNA-binding domain"/>
    <property type="match status" value="1"/>
</dbReference>
<dbReference type="AlphaFoldDB" id="A0A9D2DQI5"/>
<dbReference type="PANTHER" id="PTHR33164:SF43">
    <property type="entry name" value="HTH-TYPE TRANSCRIPTIONAL REPRESSOR YETL"/>
    <property type="match status" value="1"/>
</dbReference>
<name>A0A9D2DQI5_9FIRM</name>
<dbReference type="GO" id="GO:0006950">
    <property type="term" value="P:response to stress"/>
    <property type="evidence" value="ECO:0007669"/>
    <property type="project" value="TreeGrafter"/>
</dbReference>
<evidence type="ECO:0000259" key="4">
    <source>
        <dbReference type="PROSITE" id="PS50995"/>
    </source>
</evidence>